<evidence type="ECO:0000313" key="3">
    <source>
        <dbReference type="EMBL" id="MCP8967993.1"/>
    </source>
</evidence>
<comment type="caution">
    <text evidence="3">The sequence shown here is derived from an EMBL/GenBank/DDBJ whole genome shotgun (WGS) entry which is preliminary data.</text>
</comment>
<dbReference type="RefSeq" id="WP_254757896.1">
    <property type="nucleotide sequence ID" value="NZ_JANCLT010000002.1"/>
</dbReference>
<keyword evidence="2" id="KW-0812">Transmembrane</keyword>
<dbReference type="EMBL" id="JANCLT010000002">
    <property type="protein sequence ID" value="MCP8967993.1"/>
    <property type="molecule type" value="Genomic_DNA"/>
</dbReference>
<dbReference type="AlphaFoldDB" id="A0AA42BS25"/>
<organism evidence="3 4">
    <name type="scientific">Ectobacillus ponti</name>
    <dbReference type="NCBI Taxonomy" id="2961894"/>
    <lineage>
        <taxon>Bacteria</taxon>
        <taxon>Bacillati</taxon>
        <taxon>Bacillota</taxon>
        <taxon>Bacilli</taxon>
        <taxon>Bacillales</taxon>
        <taxon>Bacillaceae</taxon>
        <taxon>Ectobacillus</taxon>
    </lineage>
</organism>
<dbReference type="InterPro" id="IPR019277">
    <property type="entry name" value="DUF2304"/>
</dbReference>
<reference evidence="3" key="1">
    <citation type="submission" date="2022-07" db="EMBL/GenBank/DDBJ databases">
        <authorList>
            <person name="Li W.-J."/>
            <person name="Deng Q.-Q."/>
        </authorList>
    </citation>
    <scope>NUCLEOTIDE SEQUENCE</scope>
    <source>
        <strain evidence="3">SYSU M60031</strain>
    </source>
</reference>
<protein>
    <submittedName>
        <fullName evidence="3">DUF2304 domain-containing protein</fullName>
    </submittedName>
</protein>
<proteinExistence type="predicted"/>
<feature type="transmembrane region" description="Helical" evidence="2">
    <location>
        <begin position="67"/>
        <end position="87"/>
    </location>
</feature>
<keyword evidence="4" id="KW-1185">Reference proteome</keyword>
<evidence type="ECO:0000256" key="1">
    <source>
        <dbReference type="SAM" id="Coils"/>
    </source>
</evidence>
<keyword evidence="2" id="KW-1133">Transmembrane helix</keyword>
<evidence type="ECO:0000256" key="2">
    <source>
        <dbReference type="SAM" id="Phobius"/>
    </source>
</evidence>
<keyword evidence="1" id="KW-0175">Coiled coil</keyword>
<feature type="transmembrane region" description="Helical" evidence="2">
    <location>
        <begin position="29"/>
        <end position="47"/>
    </location>
</feature>
<gene>
    <name evidence="3" type="ORF">NK662_05500</name>
</gene>
<name>A0AA42BS25_9BACI</name>
<dbReference type="Pfam" id="PF10066">
    <property type="entry name" value="DUF2304"/>
    <property type="match status" value="1"/>
</dbReference>
<accession>A0AA42BS25</accession>
<keyword evidence="2" id="KW-0472">Membrane</keyword>
<dbReference type="Proteomes" id="UP001156102">
    <property type="component" value="Unassembled WGS sequence"/>
</dbReference>
<feature type="transmembrane region" description="Helical" evidence="2">
    <location>
        <begin position="6"/>
        <end position="22"/>
    </location>
</feature>
<evidence type="ECO:0000313" key="4">
    <source>
        <dbReference type="Proteomes" id="UP001156102"/>
    </source>
</evidence>
<sequence>MTIYTFSFLISLLALIVVVMSVHKKQLDMRFSLFWIFACVAMMLLSINESVVNNAAKWLNVYYAPSLLFLVGFIFVLLLIFHLTRIITKLDHRLTRLTQRYALLEAQQKEEDEE</sequence>
<feature type="coiled-coil region" evidence="1">
    <location>
        <begin position="87"/>
        <end position="114"/>
    </location>
</feature>